<proteinExistence type="predicted"/>
<keyword evidence="2" id="KW-0472">Membrane</keyword>
<dbReference type="Proteomes" id="UP000177152">
    <property type="component" value="Unassembled WGS sequence"/>
</dbReference>
<dbReference type="EMBL" id="MHQC01000023">
    <property type="protein sequence ID" value="OGZ94877.1"/>
    <property type="molecule type" value="Genomic_DNA"/>
</dbReference>
<accession>A0A1G2K626</accession>
<gene>
    <name evidence="3" type="ORF">A2633_02275</name>
</gene>
<feature type="transmembrane region" description="Helical" evidence="2">
    <location>
        <begin position="6"/>
        <end position="26"/>
    </location>
</feature>
<name>A0A1G2K626_9BACT</name>
<feature type="transmembrane region" description="Helical" evidence="2">
    <location>
        <begin position="64"/>
        <end position="85"/>
    </location>
</feature>
<reference evidence="3 4" key="1">
    <citation type="journal article" date="2016" name="Nat. Commun.">
        <title>Thousands of microbial genomes shed light on interconnected biogeochemical processes in an aquifer system.</title>
        <authorList>
            <person name="Anantharaman K."/>
            <person name="Brown C.T."/>
            <person name="Hug L.A."/>
            <person name="Sharon I."/>
            <person name="Castelle C.J."/>
            <person name="Probst A.J."/>
            <person name="Thomas B.C."/>
            <person name="Singh A."/>
            <person name="Wilkins M.J."/>
            <person name="Karaoz U."/>
            <person name="Brodie E.L."/>
            <person name="Williams K.H."/>
            <person name="Hubbard S.S."/>
            <person name="Banfield J.F."/>
        </authorList>
    </citation>
    <scope>NUCLEOTIDE SEQUENCE [LARGE SCALE GENOMIC DNA]</scope>
</reference>
<evidence type="ECO:0000313" key="4">
    <source>
        <dbReference type="Proteomes" id="UP000177152"/>
    </source>
</evidence>
<evidence type="ECO:0000256" key="2">
    <source>
        <dbReference type="SAM" id="Phobius"/>
    </source>
</evidence>
<dbReference type="AlphaFoldDB" id="A0A1G2K626"/>
<evidence type="ECO:0000313" key="3">
    <source>
        <dbReference type="EMBL" id="OGZ94877.1"/>
    </source>
</evidence>
<sequence length="236" mass="27984">MEFLIFGTLGFWILMGVLTVSMFIWIEWEKGFFASFTVIGTILVMQFLVEINILRYVWENLGTMLMYGGLYFVAGTVWSVIKWWFFVHRHLDRYENAKLVFLREKNVDAIRGEEIPDALKAEWTANVGKYYRPMSDEYIRPDDVRPKNIRPKAYSHKSRVLMWMTYWPWSLVWTVINDPIKRLFREIYYRIANLLDNISKHVFRNVEKDFASTPPPPGSEDVAASPDEAPRPRARR</sequence>
<feature type="region of interest" description="Disordered" evidence="1">
    <location>
        <begin position="209"/>
        <end position="236"/>
    </location>
</feature>
<evidence type="ECO:0000256" key="1">
    <source>
        <dbReference type="SAM" id="MobiDB-lite"/>
    </source>
</evidence>
<feature type="transmembrane region" description="Helical" evidence="2">
    <location>
        <begin position="33"/>
        <end position="58"/>
    </location>
</feature>
<keyword evidence="2" id="KW-1133">Transmembrane helix</keyword>
<keyword evidence="2" id="KW-0812">Transmembrane</keyword>
<comment type="caution">
    <text evidence="3">The sequence shown here is derived from an EMBL/GenBank/DDBJ whole genome shotgun (WGS) entry which is preliminary data.</text>
</comment>
<organism evidence="3 4">
    <name type="scientific">Candidatus Sungbacteria bacterium RIFCSPHIGHO2_01_FULL_47_32</name>
    <dbReference type="NCBI Taxonomy" id="1802264"/>
    <lineage>
        <taxon>Bacteria</taxon>
        <taxon>Candidatus Sungiibacteriota</taxon>
    </lineage>
</organism>
<protein>
    <submittedName>
        <fullName evidence="3">Uncharacterized protein</fullName>
    </submittedName>
</protein>